<organism evidence="1">
    <name type="scientific">Sesamum radiatum</name>
    <name type="common">Black benniseed</name>
    <dbReference type="NCBI Taxonomy" id="300843"/>
    <lineage>
        <taxon>Eukaryota</taxon>
        <taxon>Viridiplantae</taxon>
        <taxon>Streptophyta</taxon>
        <taxon>Embryophyta</taxon>
        <taxon>Tracheophyta</taxon>
        <taxon>Spermatophyta</taxon>
        <taxon>Magnoliopsida</taxon>
        <taxon>eudicotyledons</taxon>
        <taxon>Gunneridae</taxon>
        <taxon>Pentapetalae</taxon>
        <taxon>asterids</taxon>
        <taxon>lamiids</taxon>
        <taxon>Lamiales</taxon>
        <taxon>Pedaliaceae</taxon>
        <taxon>Sesamum</taxon>
    </lineage>
</organism>
<name>A0AAW2TGS3_SESRA</name>
<accession>A0AAW2TGS3</accession>
<reference evidence="1" key="2">
    <citation type="journal article" date="2024" name="Plant">
        <title>Genomic evolution and insights into agronomic trait innovations of Sesamum species.</title>
        <authorList>
            <person name="Miao H."/>
            <person name="Wang L."/>
            <person name="Qu L."/>
            <person name="Liu H."/>
            <person name="Sun Y."/>
            <person name="Le M."/>
            <person name="Wang Q."/>
            <person name="Wei S."/>
            <person name="Zheng Y."/>
            <person name="Lin W."/>
            <person name="Duan Y."/>
            <person name="Cao H."/>
            <person name="Xiong S."/>
            <person name="Wang X."/>
            <person name="Wei L."/>
            <person name="Li C."/>
            <person name="Ma Q."/>
            <person name="Ju M."/>
            <person name="Zhao R."/>
            <person name="Li G."/>
            <person name="Mu C."/>
            <person name="Tian Q."/>
            <person name="Mei H."/>
            <person name="Zhang T."/>
            <person name="Gao T."/>
            <person name="Zhang H."/>
        </authorList>
    </citation>
    <scope>NUCLEOTIDE SEQUENCE</scope>
    <source>
        <strain evidence="1">G02</strain>
    </source>
</reference>
<reference evidence="1" key="1">
    <citation type="submission" date="2020-06" db="EMBL/GenBank/DDBJ databases">
        <authorList>
            <person name="Li T."/>
            <person name="Hu X."/>
            <person name="Zhang T."/>
            <person name="Song X."/>
            <person name="Zhang H."/>
            <person name="Dai N."/>
            <person name="Sheng W."/>
            <person name="Hou X."/>
            <person name="Wei L."/>
        </authorList>
    </citation>
    <scope>NUCLEOTIDE SEQUENCE</scope>
    <source>
        <strain evidence="1">G02</strain>
        <tissue evidence="1">Leaf</tissue>
    </source>
</reference>
<evidence type="ECO:0000313" key="1">
    <source>
        <dbReference type="EMBL" id="KAL0403922.1"/>
    </source>
</evidence>
<gene>
    <name evidence="1" type="ORF">Sradi_2033000</name>
</gene>
<protein>
    <submittedName>
        <fullName evidence="1">Uncharacterized protein</fullName>
    </submittedName>
</protein>
<dbReference type="EMBL" id="JACGWJ010000008">
    <property type="protein sequence ID" value="KAL0403922.1"/>
    <property type="molecule type" value="Genomic_DNA"/>
</dbReference>
<comment type="caution">
    <text evidence="1">The sequence shown here is derived from an EMBL/GenBank/DDBJ whole genome shotgun (WGS) entry which is preliminary data.</text>
</comment>
<proteinExistence type="predicted"/>
<dbReference type="AlphaFoldDB" id="A0AAW2TGS3"/>
<sequence length="73" mass="7123">MINLCISRAAVGACETEDGLGECAKDPPIVDVPGGAVDGLGGVGSTKRPCGGSSAARAARGVGRDCLDAYEAS</sequence>